<feature type="domain" description="MAE-28990/MAE-18760-like HEPN" evidence="1">
    <location>
        <begin position="1"/>
        <end position="201"/>
    </location>
</feature>
<dbReference type="RefSeq" id="WP_143060781.1">
    <property type="nucleotide sequence ID" value="NZ_FNSO01000004.1"/>
</dbReference>
<name>A0A1H5BMA4_9PSEU</name>
<dbReference type="Proteomes" id="UP000199622">
    <property type="component" value="Unassembled WGS sequence"/>
</dbReference>
<protein>
    <recommendedName>
        <fullName evidence="1">MAE-28990/MAE-18760-like HEPN domain-containing protein</fullName>
    </recommendedName>
</protein>
<dbReference type="EMBL" id="FNSO01000004">
    <property type="protein sequence ID" value="SED55408.1"/>
    <property type="molecule type" value="Genomic_DNA"/>
</dbReference>
<proteinExistence type="predicted"/>
<organism evidence="2 3">
    <name type="scientific">Amycolatopsis tolypomycina</name>
    <dbReference type="NCBI Taxonomy" id="208445"/>
    <lineage>
        <taxon>Bacteria</taxon>
        <taxon>Bacillati</taxon>
        <taxon>Actinomycetota</taxon>
        <taxon>Actinomycetes</taxon>
        <taxon>Pseudonocardiales</taxon>
        <taxon>Pseudonocardiaceae</taxon>
        <taxon>Amycolatopsis</taxon>
    </lineage>
</organism>
<evidence type="ECO:0000313" key="2">
    <source>
        <dbReference type="EMBL" id="SED55408.1"/>
    </source>
</evidence>
<evidence type="ECO:0000259" key="1">
    <source>
        <dbReference type="Pfam" id="PF18737"/>
    </source>
</evidence>
<dbReference type="InterPro" id="IPR040788">
    <property type="entry name" value="HEPN_MAE_28990"/>
</dbReference>
<keyword evidence="3" id="KW-1185">Reference proteome</keyword>
<reference evidence="3" key="1">
    <citation type="submission" date="2016-10" db="EMBL/GenBank/DDBJ databases">
        <authorList>
            <person name="Varghese N."/>
            <person name="Submissions S."/>
        </authorList>
    </citation>
    <scope>NUCLEOTIDE SEQUENCE [LARGE SCALE GENOMIC DNA]</scope>
    <source>
        <strain evidence="3">DSM 44544</strain>
    </source>
</reference>
<accession>A0A1H5BMA4</accession>
<dbReference type="AlphaFoldDB" id="A0A1H5BMA4"/>
<sequence length="221" mass="25107">METLLDDDLAWRRAELVALARELERHERSAPDAPLTRALARGAVALLYAHWEGYAKEACEGYLNYVAVRKLRYEELSDGFLVTALKSLMRRLDAGDEAATLDTLDLVRRPGVARARVPKKAVINTRSNLRHDVLIEMFTAIGLPIDDFVTRKHFIDRSLCDARNEIAHGRLYFPESSTFEKSCDDVLDMLTRLRTTIIDHARDALYRYSATQKDVAEVQSA</sequence>
<dbReference type="Pfam" id="PF18737">
    <property type="entry name" value="HEPN_MAE_28990"/>
    <property type="match status" value="1"/>
</dbReference>
<evidence type="ECO:0000313" key="3">
    <source>
        <dbReference type="Proteomes" id="UP000199622"/>
    </source>
</evidence>
<gene>
    <name evidence="2" type="ORF">SAMN04489727_8346</name>
</gene>
<dbReference type="OrthoDB" id="4111339at2"/>